<evidence type="ECO:0000313" key="2">
    <source>
        <dbReference type="EMBL" id="KAE8963525.1"/>
    </source>
</evidence>
<accession>A0A6A3H361</accession>
<proteinExistence type="predicted"/>
<evidence type="ECO:0000313" key="4">
    <source>
        <dbReference type="Proteomes" id="UP000460718"/>
    </source>
</evidence>
<dbReference type="Proteomes" id="UP000429523">
    <property type="component" value="Unassembled WGS sequence"/>
</dbReference>
<dbReference type="EMBL" id="QXFW01005001">
    <property type="protein sequence ID" value="KAE8963525.1"/>
    <property type="molecule type" value="Genomic_DNA"/>
</dbReference>
<evidence type="ECO:0000313" key="1">
    <source>
        <dbReference type="EMBL" id="KAE8919726.1"/>
    </source>
</evidence>
<organism evidence="2 4">
    <name type="scientific">Phytophthora fragariae</name>
    <dbReference type="NCBI Taxonomy" id="53985"/>
    <lineage>
        <taxon>Eukaryota</taxon>
        <taxon>Sar</taxon>
        <taxon>Stramenopiles</taxon>
        <taxon>Oomycota</taxon>
        <taxon>Peronosporomycetes</taxon>
        <taxon>Peronosporales</taxon>
        <taxon>Peronosporaceae</taxon>
        <taxon>Phytophthora</taxon>
    </lineage>
</organism>
<protein>
    <submittedName>
        <fullName evidence="2">Uncharacterized protein</fullName>
    </submittedName>
</protein>
<dbReference type="AlphaFoldDB" id="A0A6A3H361"/>
<sequence>MYVFKVNANTGALTYTGNSYKIDGAVSLYVAEY</sequence>
<dbReference type="EMBL" id="QXGF01004476">
    <property type="protein sequence ID" value="KAE8919726.1"/>
    <property type="molecule type" value="Genomic_DNA"/>
</dbReference>
<evidence type="ECO:0000313" key="3">
    <source>
        <dbReference type="Proteomes" id="UP000429523"/>
    </source>
</evidence>
<dbReference type="Proteomes" id="UP000460718">
    <property type="component" value="Unassembled WGS sequence"/>
</dbReference>
<reference evidence="2 4" key="1">
    <citation type="submission" date="2018-09" db="EMBL/GenBank/DDBJ databases">
        <title>Genomic investigation of the strawberry pathogen Phytophthora fragariae indicates pathogenicity is determined by transcriptional variation in three key races.</title>
        <authorList>
            <person name="Adams T.M."/>
            <person name="Armitage A.D."/>
            <person name="Sobczyk M.K."/>
            <person name="Bates H.J."/>
            <person name="Dunwell J.M."/>
            <person name="Nellist C.F."/>
            <person name="Harrison R.J."/>
        </authorList>
    </citation>
    <scope>NUCLEOTIDE SEQUENCE [LARGE SCALE GENOMIC DNA]</scope>
    <source>
        <strain evidence="1 3">NOV-9</strain>
        <strain evidence="2 4">SCRP245</strain>
    </source>
</reference>
<comment type="caution">
    <text evidence="2">The sequence shown here is derived from an EMBL/GenBank/DDBJ whole genome shotgun (WGS) entry which is preliminary data.</text>
</comment>
<name>A0A6A3H361_9STRA</name>
<gene>
    <name evidence="1" type="ORF">PF009_g29973</name>
    <name evidence="2" type="ORF">PF011_g28997</name>
</gene>